<evidence type="ECO:0000313" key="1">
    <source>
        <dbReference type="EMBL" id="NYD92024.1"/>
    </source>
</evidence>
<accession>A0A7Y9FRB7</accession>
<reference evidence="1 2" key="1">
    <citation type="submission" date="2020-07" db="EMBL/GenBank/DDBJ databases">
        <authorList>
            <person name="Partida-Martinez L."/>
            <person name="Huntemann M."/>
            <person name="Clum A."/>
            <person name="Wang J."/>
            <person name="Palaniappan K."/>
            <person name="Ritter S."/>
            <person name="Chen I.-M."/>
            <person name="Stamatis D."/>
            <person name="Reddy T."/>
            <person name="O'Malley R."/>
            <person name="Daum C."/>
            <person name="Shapiro N."/>
            <person name="Ivanova N."/>
            <person name="Kyrpides N."/>
            <person name="Woyke T."/>
        </authorList>
    </citation>
    <scope>NUCLEOTIDE SEQUENCE [LARGE SCALE GENOMIC DNA]</scope>
    <source>
        <strain evidence="1 2">AS2.3</strain>
    </source>
</reference>
<protein>
    <submittedName>
        <fullName evidence="1">Uncharacterized protein</fullName>
    </submittedName>
</protein>
<gene>
    <name evidence="1" type="ORF">HD841_003844</name>
</gene>
<comment type="caution">
    <text evidence="1">The sequence shown here is derived from an EMBL/GenBank/DDBJ whole genome shotgun (WGS) entry which is preliminary data.</text>
</comment>
<proteinExistence type="predicted"/>
<organism evidence="1 2">
    <name type="scientific">Sphingomonas melonis</name>
    <dbReference type="NCBI Taxonomy" id="152682"/>
    <lineage>
        <taxon>Bacteria</taxon>
        <taxon>Pseudomonadati</taxon>
        <taxon>Pseudomonadota</taxon>
        <taxon>Alphaproteobacteria</taxon>
        <taxon>Sphingomonadales</taxon>
        <taxon>Sphingomonadaceae</taxon>
        <taxon>Sphingomonas</taxon>
    </lineage>
</organism>
<dbReference type="Proteomes" id="UP000517753">
    <property type="component" value="Unassembled WGS sequence"/>
</dbReference>
<evidence type="ECO:0000313" key="2">
    <source>
        <dbReference type="Proteomes" id="UP000517753"/>
    </source>
</evidence>
<sequence>MEEPGPMTPGAGPLTIPPELAASVARHQAHLTALIASLRAAGIDEDTVAASVRTLVDSYADELTDALREMLKAQHHG</sequence>
<name>A0A7Y9FRB7_9SPHN</name>
<dbReference type="EMBL" id="JACCBY010000008">
    <property type="protein sequence ID" value="NYD92024.1"/>
    <property type="molecule type" value="Genomic_DNA"/>
</dbReference>
<dbReference type="RefSeq" id="WP_179510421.1">
    <property type="nucleotide sequence ID" value="NZ_JACCBY010000008.1"/>
</dbReference>
<reference evidence="1 2" key="2">
    <citation type="submission" date="2020-08" db="EMBL/GenBank/DDBJ databases">
        <title>The Agave Microbiome: Exploring the role of microbial communities in plant adaptations to desert environments.</title>
        <authorList>
            <person name="Partida-Martinez L.P."/>
        </authorList>
    </citation>
    <scope>NUCLEOTIDE SEQUENCE [LARGE SCALE GENOMIC DNA]</scope>
    <source>
        <strain evidence="1 2">AS2.3</strain>
    </source>
</reference>
<dbReference type="AlphaFoldDB" id="A0A7Y9FRB7"/>
<keyword evidence="2" id="KW-1185">Reference proteome</keyword>